<dbReference type="CDD" id="cd00170">
    <property type="entry name" value="SEC14"/>
    <property type="match status" value="1"/>
</dbReference>
<dbReference type="PANTHER" id="PTHR45808:SF2">
    <property type="entry name" value="RHO GTPASE-ACTIVATING PROTEIN 68F"/>
    <property type="match status" value="1"/>
</dbReference>
<dbReference type="Pfam" id="PF00620">
    <property type="entry name" value="RhoGAP"/>
    <property type="match status" value="1"/>
</dbReference>
<organism evidence="5 6">
    <name type="scientific">Meripilus lineatus</name>
    <dbReference type="NCBI Taxonomy" id="2056292"/>
    <lineage>
        <taxon>Eukaryota</taxon>
        <taxon>Fungi</taxon>
        <taxon>Dikarya</taxon>
        <taxon>Basidiomycota</taxon>
        <taxon>Agaricomycotina</taxon>
        <taxon>Agaricomycetes</taxon>
        <taxon>Polyporales</taxon>
        <taxon>Meripilaceae</taxon>
        <taxon>Meripilus</taxon>
    </lineage>
</organism>
<dbReference type="SUPFAM" id="SSF52087">
    <property type="entry name" value="CRAL/TRIO domain"/>
    <property type="match status" value="1"/>
</dbReference>
<dbReference type="SMART" id="SM00324">
    <property type="entry name" value="RhoGAP"/>
    <property type="match status" value="1"/>
</dbReference>
<name>A0AAD5VBI0_9APHY</name>
<keyword evidence="6" id="KW-1185">Reference proteome</keyword>
<evidence type="ECO:0000259" key="4">
    <source>
        <dbReference type="PROSITE" id="PS50238"/>
    </source>
</evidence>
<dbReference type="EMBL" id="JANAWD010000035">
    <property type="protein sequence ID" value="KAJ3489996.1"/>
    <property type="molecule type" value="Genomic_DNA"/>
</dbReference>
<dbReference type="InterPro" id="IPR001251">
    <property type="entry name" value="CRAL-TRIO_dom"/>
</dbReference>
<gene>
    <name evidence="5" type="ORF">NLI96_g1766</name>
</gene>
<dbReference type="Proteomes" id="UP001212997">
    <property type="component" value="Unassembled WGS sequence"/>
</dbReference>
<feature type="compositionally biased region" description="Low complexity" evidence="1">
    <location>
        <begin position="468"/>
        <end position="477"/>
    </location>
</feature>
<dbReference type="GO" id="GO:0005096">
    <property type="term" value="F:GTPase activator activity"/>
    <property type="evidence" value="ECO:0007669"/>
    <property type="project" value="TreeGrafter"/>
</dbReference>
<dbReference type="GO" id="GO:0005737">
    <property type="term" value="C:cytoplasm"/>
    <property type="evidence" value="ECO:0007669"/>
    <property type="project" value="TreeGrafter"/>
</dbReference>
<dbReference type="InterPro" id="IPR000198">
    <property type="entry name" value="RhoGAP_dom"/>
</dbReference>
<evidence type="ECO:0000256" key="1">
    <source>
        <dbReference type="SAM" id="MobiDB-lite"/>
    </source>
</evidence>
<keyword evidence="2" id="KW-1133">Transmembrane helix</keyword>
<feature type="region of interest" description="Disordered" evidence="1">
    <location>
        <begin position="453"/>
        <end position="488"/>
    </location>
</feature>
<dbReference type="AlphaFoldDB" id="A0AAD5VBI0"/>
<feature type="domain" description="CRAL-TRIO" evidence="3">
    <location>
        <begin position="63"/>
        <end position="218"/>
    </location>
</feature>
<keyword evidence="2" id="KW-0472">Membrane</keyword>
<protein>
    <submittedName>
        <fullName evidence="5">Uncharacterized protein</fullName>
    </submittedName>
</protein>
<feature type="compositionally biased region" description="Polar residues" evidence="1">
    <location>
        <begin position="511"/>
        <end position="524"/>
    </location>
</feature>
<evidence type="ECO:0000259" key="3">
    <source>
        <dbReference type="PROSITE" id="PS50191"/>
    </source>
</evidence>
<dbReference type="PROSITE" id="PS50238">
    <property type="entry name" value="RHOGAP"/>
    <property type="match status" value="1"/>
</dbReference>
<dbReference type="InterPro" id="IPR008936">
    <property type="entry name" value="Rho_GTPase_activation_prot"/>
</dbReference>
<dbReference type="Gene3D" id="1.10.555.10">
    <property type="entry name" value="Rho GTPase activation protein"/>
    <property type="match status" value="1"/>
</dbReference>
<dbReference type="GO" id="GO:0007264">
    <property type="term" value="P:small GTPase-mediated signal transduction"/>
    <property type="evidence" value="ECO:0007669"/>
    <property type="project" value="TreeGrafter"/>
</dbReference>
<feature type="region of interest" description="Disordered" evidence="1">
    <location>
        <begin position="579"/>
        <end position="606"/>
    </location>
</feature>
<dbReference type="PANTHER" id="PTHR45808">
    <property type="entry name" value="RHO GTPASE-ACTIVATING PROTEIN 68F"/>
    <property type="match status" value="1"/>
</dbReference>
<evidence type="ECO:0000313" key="5">
    <source>
        <dbReference type="EMBL" id="KAJ3489996.1"/>
    </source>
</evidence>
<feature type="transmembrane region" description="Helical" evidence="2">
    <location>
        <begin position="158"/>
        <end position="178"/>
    </location>
</feature>
<dbReference type="PROSITE" id="PS50191">
    <property type="entry name" value="CRAL_TRIO"/>
    <property type="match status" value="1"/>
</dbReference>
<feature type="domain" description="Rho-GAP" evidence="4">
    <location>
        <begin position="234"/>
        <end position="449"/>
    </location>
</feature>
<proteinExistence type="predicted"/>
<reference evidence="5" key="1">
    <citation type="submission" date="2022-07" db="EMBL/GenBank/DDBJ databases">
        <title>Genome Sequence of Physisporinus lineatus.</title>
        <authorList>
            <person name="Buettner E."/>
        </authorList>
    </citation>
    <scope>NUCLEOTIDE SEQUENCE</scope>
    <source>
        <strain evidence="5">VT162</strain>
    </source>
</reference>
<evidence type="ECO:0000313" key="6">
    <source>
        <dbReference type="Proteomes" id="UP001212997"/>
    </source>
</evidence>
<evidence type="ECO:0000256" key="2">
    <source>
        <dbReference type="SAM" id="Phobius"/>
    </source>
</evidence>
<dbReference type="Pfam" id="PF13716">
    <property type="entry name" value="CRAL_TRIO_2"/>
    <property type="match status" value="1"/>
</dbReference>
<dbReference type="Gene3D" id="3.40.525.10">
    <property type="entry name" value="CRAL-TRIO lipid binding domain"/>
    <property type="match status" value="1"/>
</dbReference>
<feature type="region of interest" description="Disordered" evidence="1">
    <location>
        <begin position="507"/>
        <end position="563"/>
    </location>
</feature>
<dbReference type="CDD" id="cd00159">
    <property type="entry name" value="RhoGAP"/>
    <property type="match status" value="1"/>
</dbReference>
<keyword evidence="2" id="KW-0812">Transmembrane</keyword>
<sequence length="633" mass="69481">MPNPLTLKQRLAALSISPSNANANGSRTDLVSTPKSPGPRIRAFFNPNASKRAGDFYTEVGHSEDKLRDVMGKLIFQAGVDYETRPMVVMNASALPDPRDVSYDQLLSRIMAYLDLYVESDYSVVFFAAGSKHTPGWNWVWKAYRSLSRKYRKNLKRLFIVHSNFFTKMLFSLAGAIISPKFFRKITYINTLSELAYHVPLTQIDIPPAVYQENLKHEKQINLPVPTRANIFGVPLEELMGFDGEKGGLPRVVKDAIQFLRQSGLEEEGIFRRSPNQALLRQIEQAYDRGHVVSLDTFGDPHLAAVLLKKYLKHLPEPIFPERLYPIIRKCPLPSSDPSDISTVLYIREVILPELPRCSYILLSHLIDLLHEVSLRSSRNRMDAHNLSLVVCPNLVKSTLARDIAICAIPGGPVLSPSTSAHPAAPPADGKSTLGIVIKVCIERYYEVFDEVLDRTEAPPPPPKSTSDDPASSSEPSLNGPSFVNRDSIRDSMHEDDEEIDDAMLVMPLGPNNQSGPKTNNGSAPPTAWSGPATGTYRPRHRNTPSRDPSLPRSMHTAGANGNGVYQQSTNKAKSMISIEKGNGGTSRKGSIAIGRGTTRKSAGSSVEAMGITASGFFTAPSNAPPVPIVPGK</sequence>
<dbReference type="InterPro" id="IPR036865">
    <property type="entry name" value="CRAL-TRIO_dom_sf"/>
</dbReference>
<accession>A0AAD5VBI0</accession>
<dbReference type="SUPFAM" id="SSF48350">
    <property type="entry name" value="GTPase activation domain, GAP"/>
    <property type="match status" value="1"/>
</dbReference>
<comment type="caution">
    <text evidence="5">The sequence shown here is derived from an EMBL/GenBank/DDBJ whole genome shotgun (WGS) entry which is preliminary data.</text>
</comment>